<dbReference type="OrthoDB" id="2190962at2759"/>
<sequence length="350" mass="38514">MDTVLVKLVDRKHPEVEHHALHVSPSFCSGDFKRYLGSVLGGDGGYRLYIHGRQFEGCLAEEISSRGLEVERGVVIEYEPDEHCAPDVTTEVEDSVSFLSVARGSPSEIWCGTYGGRLRAYTYGNGTILPKRTTEYMRIRGMAYGDRIYIYNSSGEVLSLESGDVLFKVDGEITSLASSCGVVSAGTHEGECYVFGDRLLMIHKFKAPVSSTSICGDDLEFVCVDGRIGVFSISTSTFRTRDVKHNVTSADTRGNVRILGTSCSGLVVECKEESVFVETSIRFSSRVVMYNDHVVAQASQHVVSIINTRDSRELRRITVDGYISDIAWVGNLLLVGVGPRIHGYTIHSLE</sequence>
<evidence type="ECO:0000313" key="1">
    <source>
        <dbReference type="EMBL" id="CAD26574.1"/>
    </source>
</evidence>
<dbReference type="Proteomes" id="UP000000819">
    <property type="component" value="Chromosome V"/>
</dbReference>
<dbReference type="SUPFAM" id="SSF50998">
    <property type="entry name" value="Quinoprotein alcohol dehydrogenase-like"/>
    <property type="match status" value="1"/>
</dbReference>
<dbReference type="AlphaFoldDB" id="Q8SVL1"/>
<reference evidence="1 2" key="1">
    <citation type="journal article" date="2001" name="Nature">
        <title>Genome sequence and gene compaction of the eukaryote parasite Encephalitozoon cuniculi.</title>
        <authorList>
            <person name="Katinka M.D."/>
            <person name="Duprat S."/>
            <person name="Cornillot E."/>
            <person name="Metenier G."/>
            <person name="Thomarat F."/>
            <person name="Prensier G."/>
            <person name="Barbe V."/>
            <person name="Peyretaillade E."/>
            <person name="Brottier P."/>
            <person name="Wincker P."/>
            <person name="Delbac F."/>
            <person name="El Alaoui H."/>
            <person name="Peyret P."/>
            <person name="Saurin W."/>
            <person name="Gouy M."/>
            <person name="Weissenbach J."/>
            <person name="Vivares C.P."/>
        </authorList>
    </citation>
    <scope>NUCLEOTIDE SEQUENCE [LARGE SCALE GENOMIC DNA]</scope>
    <source>
        <strain evidence="1 2">GB-M1</strain>
    </source>
</reference>
<dbReference type="EMBL" id="AL590445">
    <property type="protein sequence ID" value="CAD26574.1"/>
    <property type="molecule type" value="Genomic_DNA"/>
</dbReference>
<gene>
    <name evidence="1" type="ordered locus">ECU05_0550</name>
</gene>
<dbReference type="Gene3D" id="2.130.10.10">
    <property type="entry name" value="YVTN repeat-like/Quinoprotein amine dehydrogenase"/>
    <property type="match status" value="1"/>
</dbReference>
<dbReference type="RefSeq" id="NP_597397.1">
    <property type="nucleotide sequence ID" value="NM_001041263.1"/>
</dbReference>
<evidence type="ECO:0000313" key="2">
    <source>
        <dbReference type="Proteomes" id="UP000000819"/>
    </source>
</evidence>
<dbReference type="KEGG" id="ecu:ECU05_0550"/>
<dbReference type="InterPro" id="IPR015943">
    <property type="entry name" value="WD40/YVTN_repeat-like_dom_sf"/>
</dbReference>
<accession>Q8SVL1</accession>
<name>Q8SVL1_ENCCU</name>
<dbReference type="VEuPathDB" id="MicrosporidiaDB:ECU05_0550"/>
<protein>
    <submittedName>
        <fullName evidence="1">Uncharacterized protein</fullName>
    </submittedName>
</protein>
<dbReference type="GeneID" id="859061"/>
<proteinExistence type="predicted"/>
<dbReference type="HOGENOM" id="CLU_801926_0_0_1"/>
<keyword evidence="2" id="KW-1185">Reference proteome</keyword>
<dbReference type="InterPro" id="IPR011047">
    <property type="entry name" value="Quinoprotein_ADH-like_sf"/>
</dbReference>
<dbReference type="OMA" id="GTHEGEC"/>
<dbReference type="InParanoid" id="Q8SVL1"/>
<organism evidence="1 2">
    <name type="scientific">Encephalitozoon cuniculi (strain GB-M1)</name>
    <name type="common">Microsporidian parasite</name>
    <dbReference type="NCBI Taxonomy" id="284813"/>
    <lineage>
        <taxon>Eukaryota</taxon>
        <taxon>Fungi</taxon>
        <taxon>Fungi incertae sedis</taxon>
        <taxon>Microsporidia</taxon>
        <taxon>Unikaryonidae</taxon>
        <taxon>Encephalitozoon</taxon>
    </lineage>
</organism>
<reference evidence="1 2" key="2">
    <citation type="journal article" date="2009" name="BMC Genomics">
        <title>Identification of transcriptional signals in Encephalitozoon cuniculi widespread among Microsporidia phylum: support for accurate structural genome annotation.</title>
        <authorList>
            <person name="Peyretaillade E."/>
            <person name="Goncalves O."/>
            <person name="Terrat S."/>
            <person name="Dugat-Bony E."/>
            <person name="Wincker P."/>
            <person name="Cornman R.S."/>
            <person name="Evans J.D."/>
            <person name="Delbac F."/>
            <person name="Peyret P."/>
        </authorList>
    </citation>
    <scope>NUCLEOTIDE SEQUENCE [LARGE SCALE GENOMIC DNA]</scope>
    <source>
        <strain evidence="1 2">GB-M1</strain>
    </source>
</reference>